<dbReference type="SUPFAM" id="SSF46785">
    <property type="entry name" value="Winged helix' DNA-binding domain"/>
    <property type="match status" value="1"/>
</dbReference>
<evidence type="ECO:0000256" key="1">
    <source>
        <dbReference type="ARBA" id="ARBA00022603"/>
    </source>
</evidence>
<keyword evidence="1" id="KW-0489">Methyltransferase</keyword>
<keyword evidence="2" id="KW-0808">Transferase</keyword>
<dbReference type="Gene3D" id="1.10.10.10">
    <property type="entry name" value="Winged helix-like DNA-binding domain superfamily/Winged helix DNA-binding domain"/>
    <property type="match status" value="1"/>
</dbReference>
<dbReference type="InterPro" id="IPR036388">
    <property type="entry name" value="WH-like_DNA-bd_sf"/>
</dbReference>
<dbReference type="InterPro" id="IPR029063">
    <property type="entry name" value="SAM-dependent_MTases_sf"/>
</dbReference>
<dbReference type="AlphaFoldDB" id="A0A3Q9DJZ8"/>
<dbReference type="InterPro" id="IPR001077">
    <property type="entry name" value="COMT_C"/>
</dbReference>
<dbReference type="Gene3D" id="3.40.50.150">
    <property type="entry name" value="Vaccinia Virus protein VP39"/>
    <property type="match status" value="1"/>
</dbReference>
<dbReference type="GO" id="GO:0008171">
    <property type="term" value="F:O-methyltransferase activity"/>
    <property type="evidence" value="ECO:0007669"/>
    <property type="project" value="InterPro"/>
</dbReference>
<evidence type="ECO:0000313" key="6">
    <source>
        <dbReference type="EMBL" id="AZP89516.1"/>
    </source>
</evidence>
<protein>
    <submittedName>
        <fullName evidence="6">ABC transporter</fullName>
    </submittedName>
</protein>
<dbReference type="InterPro" id="IPR036390">
    <property type="entry name" value="WH_DNA-bd_sf"/>
</dbReference>
<reference evidence="6" key="1">
    <citation type="journal article" date="2018" name="ACS Chem. Biol.">
        <title>A Unique Biosynthetic Pathway in Bloom-Forming Cyanobacterial Genus Microcystis Jointly Assembles Cytotoxic Aeruginoguanidines and Microguanidines.</title>
        <authorList>
            <person name="Pancrace C."/>
            <person name="Ishida K."/>
            <person name="Briand E."/>
            <person name="Gatte Pichi D."/>
            <person name="Weiz A.R."/>
            <person name="Guljamow A."/>
            <person name="Scalvenzi T."/>
            <person name="Sassoon N."/>
            <person name="Hertweck C."/>
            <person name="Dittmann E."/>
            <person name="Gugger M."/>
        </authorList>
    </citation>
    <scope>NUCLEOTIDE SEQUENCE</scope>
    <source>
        <strain evidence="6">PCC 9810</strain>
    </source>
</reference>
<sequence>MFNLPRENPNQISPRDTVLLMIRGFQISQCVYAAVRLGILDLLGDGSKHYQELATETNTHADSLYRLLRTLVSLGILQENQPDYFQNTPLAAYLRDDQVGTLRNWLITEIEESYACWGNFTQSLTTGEGAFKAMYGLDIEEYHRENPSLNKVYDQSMNDITTFQIAKILEALEAYDFSSVEVLADIGGGQGKLIAAILKRYPQIKGILFEQPYSLEKAKNLLKQEGVSERCQLISGDFFESVPVVADVYLLKQVLLSWNDQQVVDILKNCRQYMPSTSRLLIAERIIRKIYWRDNLADLQLWMLHSGKIRSENELKVLLTSAGFQIDKIIDTMPVQSLIEASPLPKLN</sequence>
<gene>
    <name evidence="6" type="primary">agdO</name>
</gene>
<dbReference type="PANTHER" id="PTHR43712:SF2">
    <property type="entry name" value="O-METHYLTRANSFERASE CICE"/>
    <property type="match status" value="1"/>
</dbReference>
<dbReference type="Gene3D" id="1.10.287.1350">
    <property type="match status" value="1"/>
</dbReference>
<name>A0A3Q9DJZ8_9CHRO</name>
<dbReference type="InterPro" id="IPR016461">
    <property type="entry name" value="COMT-like"/>
</dbReference>
<dbReference type="Pfam" id="PF08100">
    <property type="entry name" value="Dimerisation"/>
    <property type="match status" value="1"/>
</dbReference>
<dbReference type="PIRSF" id="PIRSF005739">
    <property type="entry name" value="O-mtase"/>
    <property type="match status" value="1"/>
</dbReference>
<dbReference type="EMBL" id="MH049498">
    <property type="protein sequence ID" value="AZP89516.1"/>
    <property type="molecule type" value="Genomic_DNA"/>
</dbReference>
<evidence type="ECO:0000256" key="2">
    <source>
        <dbReference type="ARBA" id="ARBA00022679"/>
    </source>
</evidence>
<dbReference type="GO" id="GO:0032259">
    <property type="term" value="P:methylation"/>
    <property type="evidence" value="ECO:0007669"/>
    <property type="project" value="UniProtKB-KW"/>
</dbReference>
<feature type="domain" description="O-methyltransferase dimerisation" evidence="5">
    <location>
        <begin position="22"/>
        <end position="94"/>
    </location>
</feature>
<keyword evidence="3" id="KW-0949">S-adenosyl-L-methionine</keyword>
<evidence type="ECO:0000256" key="3">
    <source>
        <dbReference type="ARBA" id="ARBA00022691"/>
    </source>
</evidence>
<dbReference type="Pfam" id="PF00891">
    <property type="entry name" value="Methyltransf_2"/>
    <property type="match status" value="1"/>
</dbReference>
<dbReference type="InterPro" id="IPR012967">
    <property type="entry name" value="COMT_dimerisation"/>
</dbReference>
<dbReference type="SUPFAM" id="SSF53335">
    <property type="entry name" value="S-adenosyl-L-methionine-dependent methyltransferases"/>
    <property type="match status" value="1"/>
</dbReference>
<dbReference type="GO" id="GO:0046983">
    <property type="term" value="F:protein dimerization activity"/>
    <property type="evidence" value="ECO:0007669"/>
    <property type="project" value="InterPro"/>
</dbReference>
<evidence type="ECO:0000259" key="5">
    <source>
        <dbReference type="Pfam" id="PF08100"/>
    </source>
</evidence>
<organism evidence="6">
    <name type="scientific">Microcystis sp. PCC 9810</name>
    <dbReference type="NCBI Taxonomy" id="2497713"/>
    <lineage>
        <taxon>Bacteria</taxon>
        <taxon>Bacillati</taxon>
        <taxon>Cyanobacteriota</taxon>
        <taxon>Cyanophyceae</taxon>
        <taxon>Oscillatoriophycideae</taxon>
        <taxon>Chroococcales</taxon>
        <taxon>Microcystaceae</taxon>
        <taxon>Microcystis</taxon>
    </lineage>
</organism>
<accession>A0A3Q9DJZ8</accession>
<dbReference type="PROSITE" id="PS51683">
    <property type="entry name" value="SAM_OMT_II"/>
    <property type="match status" value="1"/>
</dbReference>
<proteinExistence type="predicted"/>
<feature type="domain" description="O-methyltransferase C-terminal" evidence="4">
    <location>
        <begin position="117"/>
        <end position="325"/>
    </location>
</feature>
<dbReference type="PANTHER" id="PTHR43712">
    <property type="entry name" value="PUTATIVE (AFU_ORTHOLOGUE AFUA_4G14580)-RELATED"/>
    <property type="match status" value="1"/>
</dbReference>
<evidence type="ECO:0000259" key="4">
    <source>
        <dbReference type="Pfam" id="PF00891"/>
    </source>
</evidence>